<protein>
    <recommendedName>
        <fullName evidence="5">tRNA (cytosine(38)-C(5))-methyltransferase</fullName>
        <ecNumber evidence="4">2.1.1.204</ecNumber>
    </recommendedName>
    <alternativeName>
        <fullName evidence="6">DNA (cytosine-5)-methyltransferase-like protein 2</fullName>
    </alternativeName>
</protein>
<dbReference type="GO" id="GO:0008168">
    <property type="term" value="F:methyltransferase activity"/>
    <property type="evidence" value="ECO:0007669"/>
    <property type="project" value="UniProtKB-KW"/>
</dbReference>
<dbReference type="InterPro" id="IPR050750">
    <property type="entry name" value="C5-MTase"/>
</dbReference>
<evidence type="ECO:0000313" key="9">
    <source>
        <dbReference type="EMBL" id="CAD7091545.1"/>
    </source>
</evidence>
<reference evidence="9 10" key="1">
    <citation type="submission" date="2020-11" db="EMBL/GenBank/DDBJ databases">
        <authorList>
            <person name="Wallbank WR R."/>
            <person name="Pardo Diaz C."/>
            <person name="Kozak K."/>
            <person name="Martin S."/>
            <person name="Jiggins C."/>
            <person name="Moest M."/>
            <person name="Warren A I."/>
            <person name="Generalovic N T."/>
            <person name="Byers J.R.P. K."/>
            <person name="Montejo-Kovacevich G."/>
            <person name="Yen C E."/>
        </authorList>
    </citation>
    <scope>NUCLEOTIDE SEQUENCE [LARGE SCALE GENOMIC DNA]</scope>
</reference>
<accession>A0A7R8V3J3</accession>
<dbReference type="PROSITE" id="PS51679">
    <property type="entry name" value="SAM_MT_C5"/>
    <property type="match status" value="1"/>
</dbReference>
<feature type="active site" evidence="7">
    <location>
        <position position="79"/>
    </location>
</feature>
<dbReference type="OrthoDB" id="414133at2759"/>
<dbReference type="AlphaFoldDB" id="A0A7R8V3J3"/>
<dbReference type="Gene3D" id="3.90.120.10">
    <property type="entry name" value="DNA Methylase, subunit A, domain 2"/>
    <property type="match status" value="1"/>
</dbReference>
<dbReference type="EMBL" id="LR899013">
    <property type="protein sequence ID" value="CAD7091545.1"/>
    <property type="molecule type" value="Genomic_DNA"/>
</dbReference>
<keyword evidence="1 7" id="KW-0489">Methyltransferase</keyword>
<evidence type="ECO:0000256" key="4">
    <source>
        <dbReference type="ARBA" id="ARBA00039081"/>
    </source>
</evidence>
<evidence type="ECO:0000256" key="2">
    <source>
        <dbReference type="ARBA" id="ARBA00022679"/>
    </source>
</evidence>
<keyword evidence="2 7" id="KW-0808">Transferase</keyword>
<dbReference type="PROSITE" id="PS00095">
    <property type="entry name" value="C5_MTASE_2"/>
    <property type="match status" value="1"/>
</dbReference>
<dbReference type="SUPFAM" id="SSF53335">
    <property type="entry name" value="S-adenosyl-L-methionine-dependent methyltransferases"/>
    <property type="match status" value="1"/>
</dbReference>
<dbReference type="PANTHER" id="PTHR46098:SF1">
    <property type="entry name" value="TRNA (CYTOSINE(38)-C(5))-METHYLTRANSFERASE"/>
    <property type="match status" value="1"/>
</dbReference>
<proteinExistence type="inferred from homology"/>
<dbReference type="InParanoid" id="A0A7R8V3J3"/>
<sequence length="339" mass="38537">MEELRVLELFSGIGGMHYALRTSQIPGTVVAAVDINTVANVVYTHNFPETRLLNNNVQKLTPRAINKLDVNTILMSPPCQPFTRVGNQRDVDDYRSDALKHLSDVVGDLTTVDKILMENVRGFEKSRAHDMYIQCLNSSGFDYREFIVSPTQLGVPNTRHRYFCIARRSRPFSFLQKDQISMELPEECRATSLEPFPVQRILEVDGSLLEAYLIKDDTLLKRAWLLDIVTSEDTNTMCFTKAYVHYCEGTGSVFTPESASVVSEVFGKAKEVRPDNVEYLKLLRSLKLRYFTPSEVARLMSFPADFSFPGETTDRQRYRLLGNSINVLVVSELIKLLCL</sequence>
<evidence type="ECO:0000256" key="8">
    <source>
        <dbReference type="RuleBase" id="RU000416"/>
    </source>
</evidence>
<evidence type="ECO:0000256" key="7">
    <source>
        <dbReference type="PROSITE-ProRule" id="PRU01016"/>
    </source>
</evidence>
<dbReference type="InterPro" id="IPR031303">
    <property type="entry name" value="C5_meth_CS"/>
</dbReference>
<gene>
    <name evidence="9" type="ORF">HERILL_LOCUS13959</name>
</gene>
<dbReference type="GO" id="GO:0032259">
    <property type="term" value="P:methylation"/>
    <property type="evidence" value="ECO:0007669"/>
    <property type="project" value="UniProtKB-KW"/>
</dbReference>
<dbReference type="PANTHER" id="PTHR46098">
    <property type="entry name" value="TRNA (CYTOSINE(38)-C(5))-METHYLTRANSFERASE"/>
    <property type="match status" value="1"/>
</dbReference>
<comment type="similarity">
    <text evidence="7 8">Belongs to the class I-like SAM-binding methyltransferase superfamily. C5-methyltransferase family.</text>
</comment>
<dbReference type="NCBIfam" id="TIGR00675">
    <property type="entry name" value="dcm"/>
    <property type="match status" value="1"/>
</dbReference>
<keyword evidence="10" id="KW-1185">Reference proteome</keyword>
<dbReference type="Gene3D" id="3.40.50.150">
    <property type="entry name" value="Vaccinia Virus protein VP39"/>
    <property type="match status" value="1"/>
</dbReference>
<dbReference type="InterPro" id="IPR029063">
    <property type="entry name" value="SAM-dependent_MTases_sf"/>
</dbReference>
<name>A0A7R8V3J3_HERIL</name>
<evidence type="ECO:0000256" key="6">
    <source>
        <dbReference type="ARBA" id="ARBA00042810"/>
    </source>
</evidence>
<evidence type="ECO:0000256" key="3">
    <source>
        <dbReference type="ARBA" id="ARBA00022691"/>
    </source>
</evidence>
<dbReference type="FunCoup" id="A0A7R8V3J3">
    <property type="interactions" value="926"/>
</dbReference>
<organism evidence="9 10">
    <name type="scientific">Hermetia illucens</name>
    <name type="common">Black soldier fly</name>
    <dbReference type="NCBI Taxonomy" id="343691"/>
    <lineage>
        <taxon>Eukaryota</taxon>
        <taxon>Metazoa</taxon>
        <taxon>Ecdysozoa</taxon>
        <taxon>Arthropoda</taxon>
        <taxon>Hexapoda</taxon>
        <taxon>Insecta</taxon>
        <taxon>Pterygota</taxon>
        <taxon>Neoptera</taxon>
        <taxon>Endopterygota</taxon>
        <taxon>Diptera</taxon>
        <taxon>Brachycera</taxon>
        <taxon>Stratiomyomorpha</taxon>
        <taxon>Stratiomyidae</taxon>
        <taxon>Hermetiinae</taxon>
        <taxon>Hermetia</taxon>
    </lineage>
</organism>
<dbReference type="EC" id="2.1.1.204" evidence="4"/>
<dbReference type="Pfam" id="PF00145">
    <property type="entry name" value="DNA_methylase"/>
    <property type="match status" value="1"/>
</dbReference>
<evidence type="ECO:0000256" key="5">
    <source>
        <dbReference type="ARBA" id="ARBA00039681"/>
    </source>
</evidence>
<evidence type="ECO:0000313" key="10">
    <source>
        <dbReference type="Proteomes" id="UP000594454"/>
    </source>
</evidence>
<dbReference type="PRINTS" id="PR00105">
    <property type="entry name" value="C5METTRFRASE"/>
</dbReference>
<dbReference type="Proteomes" id="UP000594454">
    <property type="component" value="Chromosome 5"/>
</dbReference>
<dbReference type="OMA" id="HYAFKYA"/>
<dbReference type="InterPro" id="IPR001525">
    <property type="entry name" value="C5_MeTfrase"/>
</dbReference>
<keyword evidence="3 7" id="KW-0949">S-adenosyl-L-methionine</keyword>
<evidence type="ECO:0000256" key="1">
    <source>
        <dbReference type="ARBA" id="ARBA00022603"/>
    </source>
</evidence>
<dbReference type="GO" id="GO:0005634">
    <property type="term" value="C:nucleus"/>
    <property type="evidence" value="ECO:0007669"/>
    <property type="project" value="TreeGrafter"/>
</dbReference>